<evidence type="ECO:0000313" key="2">
    <source>
        <dbReference type="EMBL" id="SEA34433.1"/>
    </source>
</evidence>
<feature type="domain" description="Co-chaperone DjlA N-terminal" evidence="1">
    <location>
        <begin position="30"/>
        <end position="144"/>
    </location>
</feature>
<dbReference type="Pfam" id="PF05099">
    <property type="entry name" value="TerB"/>
    <property type="match status" value="1"/>
</dbReference>
<gene>
    <name evidence="2" type="ORF">SAMN05216562_2736</name>
</gene>
<evidence type="ECO:0000259" key="1">
    <source>
        <dbReference type="Pfam" id="PF05099"/>
    </source>
</evidence>
<keyword evidence="3" id="KW-1185">Reference proteome</keyword>
<dbReference type="AlphaFoldDB" id="A0A1H4AE88"/>
<proteinExistence type="predicted"/>
<dbReference type="OrthoDB" id="5294347at2"/>
<dbReference type="InterPro" id="IPR029024">
    <property type="entry name" value="TerB-like"/>
</dbReference>
<name>A0A1H4AE88_9GAMM</name>
<accession>A0A1H4AE88</accession>
<dbReference type="CDD" id="cd07313">
    <property type="entry name" value="terB_like_2"/>
    <property type="match status" value="1"/>
</dbReference>
<dbReference type="Proteomes" id="UP000198658">
    <property type="component" value="Unassembled WGS sequence"/>
</dbReference>
<reference evidence="3" key="1">
    <citation type="submission" date="2016-10" db="EMBL/GenBank/DDBJ databases">
        <authorList>
            <person name="Varghese N."/>
            <person name="Submissions S."/>
        </authorList>
    </citation>
    <scope>NUCLEOTIDE SEQUENCE [LARGE SCALE GENOMIC DNA]</scope>
    <source>
        <strain evidence="3">CGMCC 1.10657</strain>
    </source>
</reference>
<dbReference type="SUPFAM" id="SSF158682">
    <property type="entry name" value="TerB-like"/>
    <property type="match status" value="1"/>
</dbReference>
<protein>
    <submittedName>
        <fullName evidence="2">Uncharacterized conserved protein, tellurite resistance protein B (TerB) family</fullName>
    </submittedName>
</protein>
<dbReference type="RefSeq" id="WP_091389587.1">
    <property type="nucleotide sequence ID" value="NZ_FNQO01000003.1"/>
</dbReference>
<dbReference type="STRING" id="658218.SAMN05216562_2736"/>
<dbReference type="EMBL" id="FNQO01000003">
    <property type="protein sequence ID" value="SEA34433.1"/>
    <property type="molecule type" value="Genomic_DNA"/>
</dbReference>
<sequence>MLQQIRKLFEQIGSGADVEVRTEKDVRMISAALLAEVATVDQKLDPREQETLTQVLQQHYQLEAAVAHEIVREALSHREQATSLYEFTQTVNEQFDEKDKYLLVRQMWQVAFSDDVIEAFEEHMIRRVAELIHLPHGLFTRARAEAREMHGGENSSD</sequence>
<evidence type="ECO:0000313" key="3">
    <source>
        <dbReference type="Proteomes" id="UP000198658"/>
    </source>
</evidence>
<dbReference type="Gene3D" id="1.10.3680.10">
    <property type="entry name" value="TerB-like"/>
    <property type="match status" value="1"/>
</dbReference>
<dbReference type="InterPro" id="IPR007791">
    <property type="entry name" value="DjlA_N"/>
</dbReference>
<organism evidence="2 3">
    <name type="scientific">Microbulbifer marinus</name>
    <dbReference type="NCBI Taxonomy" id="658218"/>
    <lineage>
        <taxon>Bacteria</taxon>
        <taxon>Pseudomonadati</taxon>
        <taxon>Pseudomonadota</taxon>
        <taxon>Gammaproteobacteria</taxon>
        <taxon>Cellvibrionales</taxon>
        <taxon>Microbulbiferaceae</taxon>
        <taxon>Microbulbifer</taxon>
    </lineage>
</organism>